<protein>
    <submittedName>
        <fullName evidence="2">Uncharacterized protein</fullName>
    </submittedName>
</protein>
<evidence type="ECO:0000256" key="1">
    <source>
        <dbReference type="SAM" id="MobiDB-lite"/>
    </source>
</evidence>
<sequence>MWVLYEGRDRHTWSLSSGPYRLASEPKLASAESDGESPADSHMEVKFNTPYGELVLKVDQEEPSPVASGPRSIPIHAQVFSNGSTDAVPAGRVIQNPQWN</sequence>
<keyword evidence="3" id="KW-1185">Reference proteome</keyword>
<gene>
    <name evidence="2" type="ORF">CEP52_008855</name>
</gene>
<evidence type="ECO:0000313" key="2">
    <source>
        <dbReference type="EMBL" id="RSM00887.1"/>
    </source>
</evidence>
<dbReference type="AlphaFoldDB" id="A0A428TFT6"/>
<comment type="caution">
    <text evidence="2">The sequence shown here is derived from an EMBL/GenBank/DDBJ whole genome shotgun (WGS) entry which is preliminary data.</text>
</comment>
<name>A0A428TFT6_9HYPO</name>
<dbReference type="Proteomes" id="UP000287144">
    <property type="component" value="Unassembled WGS sequence"/>
</dbReference>
<accession>A0A428TFT6</accession>
<proteinExistence type="predicted"/>
<feature type="region of interest" description="Disordered" evidence="1">
    <location>
        <begin position="13"/>
        <end position="45"/>
    </location>
</feature>
<dbReference type="EMBL" id="NKCK01000089">
    <property type="protein sequence ID" value="RSM00887.1"/>
    <property type="molecule type" value="Genomic_DNA"/>
</dbReference>
<reference evidence="2 3" key="1">
    <citation type="submission" date="2017-06" db="EMBL/GenBank/DDBJ databases">
        <title>Comparative genomic analysis of Ambrosia Fusariam Clade fungi.</title>
        <authorList>
            <person name="Stajich J.E."/>
            <person name="Carrillo J."/>
            <person name="Kijimoto T."/>
            <person name="Eskalen A."/>
            <person name="O'Donnell K."/>
            <person name="Kasson M."/>
        </authorList>
    </citation>
    <scope>NUCLEOTIDE SEQUENCE [LARGE SCALE GENOMIC DNA]</scope>
    <source>
        <strain evidence="2 3">NRRL62579</strain>
    </source>
</reference>
<organism evidence="2 3">
    <name type="scientific">Fusarium oligoseptatum</name>
    <dbReference type="NCBI Taxonomy" id="2604345"/>
    <lineage>
        <taxon>Eukaryota</taxon>
        <taxon>Fungi</taxon>
        <taxon>Dikarya</taxon>
        <taxon>Ascomycota</taxon>
        <taxon>Pezizomycotina</taxon>
        <taxon>Sordariomycetes</taxon>
        <taxon>Hypocreomycetidae</taxon>
        <taxon>Hypocreales</taxon>
        <taxon>Nectriaceae</taxon>
        <taxon>Fusarium</taxon>
        <taxon>Fusarium solani species complex</taxon>
    </lineage>
</organism>
<evidence type="ECO:0000313" key="3">
    <source>
        <dbReference type="Proteomes" id="UP000287144"/>
    </source>
</evidence>